<feature type="region of interest" description="Disordered" evidence="1">
    <location>
        <begin position="186"/>
        <end position="205"/>
    </location>
</feature>
<reference evidence="2 3" key="1">
    <citation type="submission" date="2019-12" db="EMBL/GenBank/DDBJ databases">
        <title>Chromosome-level assembly of the Caenorhabditis remanei genome.</title>
        <authorList>
            <person name="Teterina A.A."/>
            <person name="Willis J.H."/>
            <person name="Phillips P.C."/>
        </authorList>
    </citation>
    <scope>NUCLEOTIDE SEQUENCE [LARGE SCALE GENOMIC DNA]</scope>
    <source>
        <strain evidence="2 3">PX506</strain>
        <tissue evidence="2">Whole organism</tissue>
    </source>
</reference>
<accession>A0A6A5HUL9</accession>
<sequence>MESEKIEIWKASFREIYKRSPTRGDFSVAPNDIKALLKSKEKVMENTEDKQVKRGVKRSNFESKMMEDEQFSPVKKRVKYPKLDLEQEENSQVLRTSPRKKIFLFEKSPTKTFSEKRVMSPRKKPVGTTSFDFHDLSPLKSYSGSASKSSVKCTLTPIKSPTKQPYQRQFLNTDLEMLLLPTPQKSEEDEELAEAFDDETNEDVTKSRAYKPVARRLGGSKKSDQNFQKINLRKKQFVRGKVTAEQKRKMKRKQMFRKK</sequence>
<organism evidence="2 3">
    <name type="scientific">Caenorhabditis remanei</name>
    <name type="common">Caenorhabditis vulgaris</name>
    <dbReference type="NCBI Taxonomy" id="31234"/>
    <lineage>
        <taxon>Eukaryota</taxon>
        <taxon>Metazoa</taxon>
        <taxon>Ecdysozoa</taxon>
        <taxon>Nematoda</taxon>
        <taxon>Chromadorea</taxon>
        <taxon>Rhabditida</taxon>
        <taxon>Rhabditina</taxon>
        <taxon>Rhabditomorpha</taxon>
        <taxon>Rhabditoidea</taxon>
        <taxon>Rhabditidae</taxon>
        <taxon>Peloderinae</taxon>
        <taxon>Caenorhabditis</taxon>
    </lineage>
</organism>
<feature type="compositionally biased region" description="Acidic residues" evidence="1">
    <location>
        <begin position="187"/>
        <end position="202"/>
    </location>
</feature>
<dbReference type="EMBL" id="WUAV01000001">
    <property type="protein sequence ID" value="KAF1770354.1"/>
    <property type="molecule type" value="Genomic_DNA"/>
</dbReference>
<comment type="caution">
    <text evidence="2">The sequence shown here is derived from an EMBL/GenBank/DDBJ whole genome shotgun (WGS) entry which is preliminary data.</text>
</comment>
<feature type="region of interest" description="Disordered" evidence="1">
    <location>
        <begin position="44"/>
        <end position="68"/>
    </location>
</feature>
<proteinExistence type="predicted"/>
<evidence type="ECO:0000256" key="1">
    <source>
        <dbReference type="SAM" id="MobiDB-lite"/>
    </source>
</evidence>
<name>A0A6A5HUL9_CAERE</name>
<dbReference type="RefSeq" id="XP_003104829.2">
    <property type="nucleotide sequence ID" value="XM_003104781.2"/>
</dbReference>
<dbReference type="AlphaFoldDB" id="A0A6A5HUL9"/>
<evidence type="ECO:0000313" key="3">
    <source>
        <dbReference type="Proteomes" id="UP000483820"/>
    </source>
</evidence>
<protein>
    <submittedName>
        <fullName evidence="2">Uncharacterized protein</fullName>
    </submittedName>
</protein>
<dbReference type="GeneID" id="9809283"/>
<evidence type="ECO:0000313" key="2">
    <source>
        <dbReference type="EMBL" id="KAF1770354.1"/>
    </source>
</evidence>
<dbReference type="Proteomes" id="UP000483820">
    <property type="component" value="Chromosome I"/>
</dbReference>
<gene>
    <name evidence="2" type="ORF">GCK72_002172</name>
</gene>
<dbReference type="KEGG" id="crq:GCK72_002172"/>
<dbReference type="CTD" id="9809283"/>